<dbReference type="PROSITE" id="PS00893">
    <property type="entry name" value="NUDIX_BOX"/>
    <property type="match status" value="1"/>
</dbReference>
<dbReference type="InterPro" id="IPR000086">
    <property type="entry name" value="NUDIX_hydrolase_dom"/>
</dbReference>
<reference evidence="4" key="1">
    <citation type="submission" date="2022-11" db="EMBL/GenBank/DDBJ databases">
        <title>Salinimicrobium profundisediminis sp. nov., isolated from deep-sea sediment of the Mariana Trench.</title>
        <authorList>
            <person name="Fu H."/>
        </authorList>
    </citation>
    <scope>NUCLEOTIDE SEQUENCE</scope>
    <source>
        <strain evidence="4">MT39</strain>
    </source>
</reference>
<protein>
    <submittedName>
        <fullName evidence="4">NUDIX hydrolase</fullName>
    </submittedName>
</protein>
<dbReference type="Pfam" id="PF00293">
    <property type="entry name" value="NUDIX"/>
    <property type="match status" value="1"/>
</dbReference>
<dbReference type="PANTHER" id="PTHR43736:SF5">
    <property type="entry name" value="NUDIX HYDROLASE DOMAIN-CONTAINING PROTEIN"/>
    <property type="match status" value="1"/>
</dbReference>
<gene>
    <name evidence="4" type="ORF">OQ279_04240</name>
</gene>
<dbReference type="PANTHER" id="PTHR43736">
    <property type="entry name" value="ADP-RIBOSE PYROPHOSPHATASE"/>
    <property type="match status" value="1"/>
</dbReference>
<dbReference type="InterPro" id="IPR015797">
    <property type="entry name" value="NUDIX_hydrolase-like_dom_sf"/>
</dbReference>
<dbReference type="GO" id="GO:0016787">
    <property type="term" value="F:hydrolase activity"/>
    <property type="evidence" value="ECO:0007669"/>
    <property type="project" value="UniProtKB-KW"/>
</dbReference>
<keyword evidence="1 2" id="KW-0378">Hydrolase</keyword>
<dbReference type="Gene3D" id="3.90.79.10">
    <property type="entry name" value="Nucleoside Triphosphate Pyrophosphohydrolase"/>
    <property type="match status" value="1"/>
</dbReference>
<dbReference type="AlphaFoldDB" id="A0A9X3I012"/>
<evidence type="ECO:0000256" key="1">
    <source>
        <dbReference type="ARBA" id="ARBA00022801"/>
    </source>
</evidence>
<evidence type="ECO:0000259" key="3">
    <source>
        <dbReference type="PROSITE" id="PS51462"/>
    </source>
</evidence>
<evidence type="ECO:0000313" key="5">
    <source>
        <dbReference type="Proteomes" id="UP001148482"/>
    </source>
</evidence>
<feature type="domain" description="Nudix hydrolase" evidence="3">
    <location>
        <begin position="6"/>
        <end position="138"/>
    </location>
</feature>
<dbReference type="EMBL" id="JAPJDA010000005">
    <property type="protein sequence ID" value="MCX2837351.1"/>
    <property type="molecule type" value="Genomic_DNA"/>
</dbReference>
<organism evidence="4 5">
    <name type="scientific">Salinimicrobium profundisediminis</name>
    <dbReference type="NCBI Taxonomy" id="2994553"/>
    <lineage>
        <taxon>Bacteria</taxon>
        <taxon>Pseudomonadati</taxon>
        <taxon>Bacteroidota</taxon>
        <taxon>Flavobacteriia</taxon>
        <taxon>Flavobacteriales</taxon>
        <taxon>Flavobacteriaceae</taxon>
        <taxon>Salinimicrobium</taxon>
    </lineage>
</organism>
<accession>A0A9X3I012</accession>
<dbReference type="InterPro" id="IPR020084">
    <property type="entry name" value="NUDIX_hydrolase_CS"/>
</dbReference>
<keyword evidence="5" id="KW-1185">Reference proteome</keyword>
<comment type="similarity">
    <text evidence="2">Belongs to the Nudix hydrolase family.</text>
</comment>
<evidence type="ECO:0000313" key="4">
    <source>
        <dbReference type="EMBL" id="MCX2837351.1"/>
    </source>
</evidence>
<proteinExistence type="inferred from homology"/>
<comment type="caution">
    <text evidence="4">The sequence shown here is derived from an EMBL/GenBank/DDBJ whole genome shotgun (WGS) entry which is preliminary data.</text>
</comment>
<dbReference type="SUPFAM" id="SSF55811">
    <property type="entry name" value="Nudix"/>
    <property type="match status" value="1"/>
</dbReference>
<dbReference type="CDD" id="cd18873">
    <property type="entry name" value="NUDIX_NadM_like"/>
    <property type="match status" value="1"/>
</dbReference>
<dbReference type="InterPro" id="IPR020476">
    <property type="entry name" value="Nudix_hydrolase"/>
</dbReference>
<name>A0A9X3I012_9FLAO</name>
<dbReference type="PRINTS" id="PR00502">
    <property type="entry name" value="NUDIXFAMILY"/>
</dbReference>
<dbReference type="RefSeq" id="WP_266068573.1">
    <property type="nucleotide sequence ID" value="NZ_JAPJDA010000005.1"/>
</dbReference>
<dbReference type="Proteomes" id="UP001148482">
    <property type="component" value="Unassembled WGS sequence"/>
</dbReference>
<evidence type="ECO:0000256" key="2">
    <source>
        <dbReference type="RuleBase" id="RU003476"/>
    </source>
</evidence>
<dbReference type="PROSITE" id="PS51462">
    <property type="entry name" value="NUDIX"/>
    <property type="match status" value="1"/>
</dbReference>
<sequence>MARQNISVTTDSVIFFRNNNQPKVLLVKRKKDPFKDQWALPGGFLEDEEPLEIGAKRELAEETGLKVENLKQLKAFGTPGRDPRGWTISIPFWGEVTSEEKVEGSDDAADARWFFLNDLPELAFDHSEILELAREAFLGQND</sequence>